<organism evidence="4 5">
    <name type="scientific">Rhizobium mongolense subsp. loessense</name>
    <dbReference type="NCBI Taxonomy" id="158890"/>
    <lineage>
        <taxon>Bacteria</taxon>
        <taxon>Pseudomonadati</taxon>
        <taxon>Pseudomonadota</taxon>
        <taxon>Alphaproteobacteria</taxon>
        <taxon>Hyphomicrobiales</taxon>
        <taxon>Rhizobiaceae</taxon>
        <taxon>Rhizobium/Agrobacterium group</taxon>
        <taxon>Rhizobium</taxon>
    </lineage>
</organism>
<dbReference type="InterPro" id="IPR023210">
    <property type="entry name" value="NADP_OxRdtase_dom"/>
</dbReference>
<keyword evidence="1" id="KW-0560">Oxidoreductase</keyword>
<dbReference type="SUPFAM" id="SSF51430">
    <property type="entry name" value="NAD(P)-linked oxidoreductase"/>
    <property type="match status" value="1"/>
</dbReference>
<evidence type="ECO:0000313" key="4">
    <source>
        <dbReference type="EMBL" id="SCW65707.1"/>
    </source>
</evidence>
<dbReference type="FunFam" id="3.20.20.100:FF:000004">
    <property type="entry name" value="Oxidoreductase, aldo/keto reductase"/>
    <property type="match status" value="1"/>
</dbReference>
<dbReference type="Pfam" id="PF00248">
    <property type="entry name" value="Aldo_ket_red"/>
    <property type="match status" value="1"/>
</dbReference>
<dbReference type="Proteomes" id="UP000199542">
    <property type="component" value="Unassembled WGS sequence"/>
</dbReference>
<dbReference type="PANTHER" id="PTHR43364:SF4">
    <property type="entry name" value="NAD(P)-LINKED OXIDOREDUCTASE SUPERFAMILY PROTEIN"/>
    <property type="match status" value="1"/>
</dbReference>
<evidence type="ECO:0000256" key="2">
    <source>
        <dbReference type="SAM" id="MobiDB-lite"/>
    </source>
</evidence>
<reference evidence="4 5" key="1">
    <citation type="submission" date="2016-10" db="EMBL/GenBank/DDBJ databases">
        <authorList>
            <person name="de Groot N.N."/>
        </authorList>
    </citation>
    <scope>NUCLEOTIDE SEQUENCE [LARGE SCALE GENOMIC DNA]</scope>
    <source>
        <strain evidence="4 5">CGMCC 1.3401</strain>
    </source>
</reference>
<sequence length="361" mass="39050">MKYITLGNTGLFVSELCLGTMTFGGKGIWANMGNVQQDDAQALIARALEHGINFIDTADIYSNGVSEEMIGRSLKNLGVRREDVVIATKVCGPMGQGPNDAGNSRGHILDSVKASLRRLQVDYIDLYQLHNVDNITPIEESLAALDALVQQGLVRYVGVSNWSAWQMARALGHSERLQIAKIATSQNYYTLAGRDIEREIVPLIKAERLGLLVWSPLAGGLLSGKFGRDKQGEEGSRRTTFDFPPVAMDRAYDVIDVMERIGADKGVSVARIALAWLLHQPHVTSVIVGAKTIAQLDDSVGASEVTLSADEVIELEAVSKIAPEYPAWMQRTREVAARPPLGEVSPPSNRLGPGSAPAPDP</sequence>
<dbReference type="GO" id="GO:0005829">
    <property type="term" value="C:cytosol"/>
    <property type="evidence" value="ECO:0007669"/>
    <property type="project" value="TreeGrafter"/>
</dbReference>
<feature type="domain" description="NADP-dependent oxidoreductase" evidence="3">
    <location>
        <begin position="15"/>
        <end position="319"/>
    </location>
</feature>
<name>A0A1G4S9S5_9HYPH</name>
<dbReference type="CDD" id="cd19091">
    <property type="entry name" value="AKR_PsAKR"/>
    <property type="match status" value="1"/>
</dbReference>
<gene>
    <name evidence="4" type="ORF">SAMN02927900_03486</name>
</gene>
<dbReference type="InterPro" id="IPR036812">
    <property type="entry name" value="NAD(P)_OxRdtase_dom_sf"/>
</dbReference>
<dbReference type="RefSeq" id="WP_092586469.1">
    <property type="nucleotide sequence ID" value="NZ_FMTM01000005.1"/>
</dbReference>
<dbReference type="PANTHER" id="PTHR43364">
    <property type="entry name" value="NADH-SPECIFIC METHYLGLYOXAL REDUCTASE-RELATED"/>
    <property type="match status" value="1"/>
</dbReference>
<dbReference type="Gene3D" id="3.20.20.100">
    <property type="entry name" value="NADP-dependent oxidoreductase domain"/>
    <property type="match status" value="1"/>
</dbReference>
<dbReference type="GO" id="GO:0016491">
    <property type="term" value="F:oxidoreductase activity"/>
    <property type="evidence" value="ECO:0007669"/>
    <property type="project" value="UniProtKB-KW"/>
</dbReference>
<feature type="region of interest" description="Disordered" evidence="2">
    <location>
        <begin position="338"/>
        <end position="361"/>
    </location>
</feature>
<dbReference type="AlphaFoldDB" id="A0A1G4S9S5"/>
<evidence type="ECO:0000256" key="1">
    <source>
        <dbReference type="ARBA" id="ARBA00023002"/>
    </source>
</evidence>
<proteinExistence type="predicted"/>
<dbReference type="InterPro" id="IPR050523">
    <property type="entry name" value="AKR_Detox_Biosynth"/>
</dbReference>
<protein>
    <submittedName>
        <fullName evidence="4">Predicted oxidoreductase</fullName>
    </submittedName>
</protein>
<evidence type="ECO:0000313" key="5">
    <source>
        <dbReference type="Proteomes" id="UP000199542"/>
    </source>
</evidence>
<evidence type="ECO:0000259" key="3">
    <source>
        <dbReference type="Pfam" id="PF00248"/>
    </source>
</evidence>
<accession>A0A1G4S9S5</accession>
<dbReference type="EMBL" id="FMTM01000005">
    <property type="protein sequence ID" value="SCW65707.1"/>
    <property type="molecule type" value="Genomic_DNA"/>
</dbReference>